<keyword evidence="2" id="KW-0808">Transferase</keyword>
<proteinExistence type="predicted"/>
<dbReference type="PANTHER" id="PTHR24058:SF124">
    <property type="entry name" value="PROTEIN KINASE SUPERFAMILY PROTEIN"/>
    <property type="match status" value="1"/>
</dbReference>
<keyword evidence="3" id="KW-0547">Nucleotide-binding</keyword>
<gene>
    <name evidence="8" type="ORF">ACHHYP_11670</name>
</gene>
<feature type="compositionally biased region" description="Basic and acidic residues" evidence="6">
    <location>
        <begin position="9"/>
        <end position="25"/>
    </location>
</feature>
<dbReference type="InterPro" id="IPR011009">
    <property type="entry name" value="Kinase-like_dom_sf"/>
</dbReference>
<comment type="caution">
    <text evidence="8">The sequence shown here is derived from an EMBL/GenBank/DDBJ whole genome shotgun (WGS) entry which is preliminary data.</text>
</comment>
<feature type="region of interest" description="Disordered" evidence="6">
    <location>
        <begin position="138"/>
        <end position="163"/>
    </location>
</feature>
<evidence type="ECO:0000313" key="8">
    <source>
        <dbReference type="EMBL" id="OQR85598.1"/>
    </source>
</evidence>
<reference evidence="8 9" key="1">
    <citation type="journal article" date="2014" name="Genome Biol. Evol.">
        <title>The secreted proteins of Achlya hypogyna and Thraustotheca clavata identify the ancestral oomycete secretome and reveal gene acquisitions by horizontal gene transfer.</title>
        <authorList>
            <person name="Misner I."/>
            <person name="Blouin N."/>
            <person name="Leonard G."/>
            <person name="Richards T.A."/>
            <person name="Lane C.E."/>
        </authorList>
    </citation>
    <scope>NUCLEOTIDE SEQUENCE [LARGE SCALE GENOMIC DNA]</scope>
    <source>
        <strain evidence="8 9">ATCC 48635</strain>
    </source>
</reference>
<dbReference type="EMBL" id="JNBR01001648">
    <property type="protein sequence ID" value="OQR85598.1"/>
    <property type="molecule type" value="Genomic_DNA"/>
</dbReference>
<dbReference type="PANTHER" id="PTHR24058">
    <property type="entry name" value="DUAL SPECIFICITY PROTEIN KINASE"/>
    <property type="match status" value="1"/>
</dbReference>
<evidence type="ECO:0000256" key="4">
    <source>
        <dbReference type="ARBA" id="ARBA00022777"/>
    </source>
</evidence>
<dbReference type="PROSITE" id="PS00108">
    <property type="entry name" value="PROTEIN_KINASE_ST"/>
    <property type="match status" value="1"/>
</dbReference>
<dbReference type="InterPro" id="IPR050494">
    <property type="entry name" value="Ser_Thr_dual-spec_kinase"/>
</dbReference>
<accession>A0A1V9YIQ6</accession>
<dbReference type="Proteomes" id="UP000243579">
    <property type="component" value="Unassembled WGS sequence"/>
</dbReference>
<dbReference type="AlphaFoldDB" id="A0A1V9YIQ6"/>
<evidence type="ECO:0000256" key="3">
    <source>
        <dbReference type="ARBA" id="ARBA00022741"/>
    </source>
</evidence>
<sequence length="615" mass="68696">MWIAPAEHAGSRGKDEKRPATEPPRRAYVRQPSRDTVADDTEHDALVALLERVLQKISLVPGALEAVSADADLLRELQQHELLFYPSNAPVRTSLTLPQSPLNLLRQSLDEPRAVQPYEDDDVDDGDDFPVTVLASHTQPTSNVAIPSAPLPPPPSMSASLASNSPSFSMGMLSMSPGTYSQDGEPVSALWPRQPNEFAFTQEDEAKEDDLYNEVVCSDDELDDDNDVSKVFEMDMDEEDAPFLRHTAAVLRDEGALLAEDGDDDEDDGDDAEIKYETMQLRIVREMNKTGFEPSQEWEAHAGVLLGGQYSIHGLIGEAVFSQTYKATDTLTGQLVCLKVIKNNKEYFDQGIDEIRVLEFMRSMGDVDAHHVLRLLDYFYYKEHLILVTELLRDNLYEFSRLVRAQPDHSTLGAYFSAPRLKKIAVECLEALAFLHGLRLVHCDLKPENIVMKSFHKCEIKVIDFGSASFVSDELTFYVQSRSYRAPEVILGRRYDEKVDVWSLGCILAELYTGQVLFQNDSVVSLLGRMVSILGAFPTSMLRSAPEAAKYFDADLALRTPPPAKTSLWHALKCADHLFIDFLQSLLQVDPALRVTAAAALNHPWLQTNVFGRSS</sequence>
<dbReference type="InterPro" id="IPR008271">
    <property type="entry name" value="Ser/Thr_kinase_AS"/>
</dbReference>
<keyword evidence="9" id="KW-1185">Reference proteome</keyword>
<evidence type="ECO:0000256" key="6">
    <source>
        <dbReference type="SAM" id="MobiDB-lite"/>
    </source>
</evidence>
<evidence type="ECO:0000259" key="7">
    <source>
        <dbReference type="PROSITE" id="PS50011"/>
    </source>
</evidence>
<dbReference type="SUPFAM" id="SSF56112">
    <property type="entry name" value="Protein kinase-like (PK-like)"/>
    <property type="match status" value="1"/>
</dbReference>
<dbReference type="CDD" id="cd14133">
    <property type="entry name" value="PKc_DYRK_like"/>
    <property type="match status" value="1"/>
</dbReference>
<dbReference type="Pfam" id="PF00069">
    <property type="entry name" value="Pkinase"/>
    <property type="match status" value="1"/>
</dbReference>
<dbReference type="PROSITE" id="PS50011">
    <property type="entry name" value="PROTEIN_KINASE_DOM"/>
    <property type="match status" value="1"/>
</dbReference>
<keyword evidence="1" id="KW-0723">Serine/threonine-protein kinase</keyword>
<feature type="domain" description="Protein kinase" evidence="7">
    <location>
        <begin position="310"/>
        <end position="606"/>
    </location>
</feature>
<evidence type="ECO:0000256" key="5">
    <source>
        <dbReference type="ARBA" id="ARBA00022840"/>
    </source>
</evidence>
<protein>
    <submittedName>
        <fullName evidence="8">Dual specificity tyrosine-phosphorylation-regulated kinase</fullName>
    </submittedName>
</protein>
<dbReference type="SMART" id="SM00220">
    <property type="entry name" value="S_TKc"/>
    <property type="match status" value="1"/>
</dbReference>
<evidence type="ECO:0000256" key="2">
    <source>
        <dbReference type="ARBA" id="ARBA00022679"/>
    </source>
</evidence>
<organism evidence="8 9">
    <name type="scientific">Achlya hypogyna</name>
    <name type="common">Oomycete</name>
    <name type="synonym">Protoachlya hypogyna</name>
    <dbReference type="NCBI Taxonomy" id="1202772"/>
    <lineage>
        <taxon>Eukaryota</taxon>
        <taxon>Sar</taxon>
        <taxon>Stramenopiles</taxon>
        <taxon>Oomycota</taxon>
        <taxon>Saprolegniomycetes</taxon>
        <taxon>Saprolegniales</taxon>
        <taxon>Achlyaceae</taxon>
        <taxon>Achlya</taxon>
    </lineage>
</organism>
<dbReference type="GO" id="GO:0004674">
    <property type="term" value="F:protein serine/threonine kinase activity"/>
    <property type="evidence" value="ECO:0007669"/>
    <property type="project" value="UniProtKB-KW"/>
</dbReference>
<evidence type="ECO:0000313" key="9">
    <source>
        <dbReference type="Proteomes" id="UP000243579"/>
    </source>
</evidence>
<dbReference type="STRING" id="1202772.A0A1V9YIQ6"/>
<dbReference type="Gene3D" id="3.30.200.20">
    <property type="entry name" value="Phosphorylase Kinase, domain 1"/>
    <property type="match status" value="1"/>
</dbReference>
<evidence type="ECO:0000256" key="1">
    <source>
        <dbReference type="ARBA" id="ARBA00022527"/>
    </source>
</evidence>
<keyword evidence="5" id="KW-0067">ATP-binding</keyword>
<name>A0A1V9YIQ6_ACHHY</name>
<feature type="region of interest" description="Disordered" evidence="6">
    <location>
        <begin position="1"/>
        <end position="40"/>
    </location>
</feature>
<dbReference type="GO" id="GO:0005524">
    <property type="term" value="F:ATP binding"/>
    <property type="evidence" value="ECO:0007669"/>
    <property type="project" value="UniProtKB-KW"/>
</dbReference>
<dbReference type="InterPro" id="IPR000719">
    <property type="entry name" value="Prot_kinase_dom"/>
</dbReference>
<dbReference type="Gene3D" id="1.10.510.10">
    <property type="entry name" value="Transferase(Phosphotransferase) domain 1"/>
    <property type="match status" value="1"/>
</dbReference>
<keyword evidence="4 8" id="KW-0418">Kinase</keyword>
<dbReference type="OrthoDB" id="9332038at2759"/>